<dbReference type="EMBL" id="MTEI01000004">
    <property type="protein sequence ID" value="OQW88520.1"/>
    <property type="molecule type" value="Genomic_DNA"/>
</dbReference>
<dbReference type="GO" id="GO:0030976">
    <property type="term" value="F:thiamine pyrophosphate binding"/>
    <property type="evidence" value="ECO:0007669"/>
    <property type="project" value="InterPro"/>
</dbReference>
<dbReference type="GO" id="GO:0016625">
    <property type="term" value="F:oxidoreductase activity, acting on the aldehyde or oxo group of donors, iron-sulfur protein as acceptor"/>
    <property type="evidence" value="ECO:0007669"/>
    <property type="project" value="UniProtKB-ARBA"/>
</dbReference>
<evidence type="ECO:0000259" key="2">
    <source>
        <dbReference type="Pfam" id="PF02775"/>
    </source>
</evidence>
<dbReference type="GO" id="GO:0044281">
    <property type="term" value="P:small molecule metabolic process"/>
    <property type="evidence" value="ECO:0007669"/>
    <property type="project" value="UniProtKB-ARBA"/>
</dbReference>
<dbReference type="AlphaFoldDB" id="A0A1W9KVN3"/>
<sequence>MTCSTTDCLLELYDEQYELEDYQSGVPRWCTGCGDNAILAALQRLCRDEGLRPEKTVFVSGIGCSSRFPHYMKTYGFHGIHGRALPVAEGIKMARPDLTVFVNTGDGDCCSIGAAHWIHAIRYNMNLTVFLHDNQIYGLTKKQASPTSPIGTKSNTTPRGSYLDALNPLSVTLGVANASFVAQAVDWIPESLFEIVKAAYHHKGLSFVRILQRCPEWLPKSLDPWMQDADKIALLHHPNALQLSPSLSKTYKNQWVHDPLDMNRAREIASSEDVIPVGILYQNRDIPRYEETRQTGVLRTLETVRQGFEAELDKYTV</sequence>
<dbReference type="Pfam" id="PF02775">
    <property type="entry name" value="TPP_enzyme_C"/>
    <property type="match status" value="1"/>
</dbReference>
<dbReference type="InterPro" id="IPR032686">
    <property type="entry name" value="PFO_beta_C"/>
</dbReference>
<feature type="domain" description="Thiamine pyrophosphate enzyme TPP-binding" evidence="2">
    <location>
        <begin position="62"/>
        <end position="209"/>
    </location>
</feature>
<dbReference type="Proteomes" id="UP000192505">
    <property type="component" value="Unassembled WGS sequence"/>
</dbReference>
<dbReference type="InterPro" id="IPR051457">
    <property type="entry name" value="2-oxoacid:Fd_oxidoreductase"/>
</dbReference>
<name>A0A1W9KVN3_9BURK</name>
<reference evidence="4 5" key="1">
    <citation type="submission" date="2017-01" db="EMBL/GenBank/DDBJ databases">
        <title>Novel large sulfur bacteria in the metagenomes of groundwater-fed chemosynthetic microbial mats in the Lake Huron basin.</title>
        <authorList>
            <person name="Sharrar A.M."/>
            <person name="Flood B.E."/>
            <person name="Bailey J.V."/>
            <person name="Jones D.S."/>
            <person name="Biddanda B."/>
            <person name="Ruberg S.A."/>
            <person name="Marcus D.N."/>
            <person name="Dick G.J."/>
        </authorList>
    </citation>
    <scope>NUCLEOTIDE SEQUENCE [LARGE SCALE GENOMIC DNA]</scope>
    <source>
        <strain evidence="4">A7</strain>
    </source>
</reference>
<evidence type="ECO:0000259" key="3">
    <source>
        <dbReference type="Pfam" id="PF12367"/>
    </source>
</evidence>
<dbReference type="SUPFAM" id="SSF52518">
    <property type="entry name" value="Thiamin diphosphate-binding fold (THDP-binding)"/>
    <property type="match status" value="1"/>
</dbReference>
<dbReference type="Gene3D" id="3.40.50.970">
    <property type="match status" value="1"/>
</dbReference>
<dbReference type="InterPro" id="IPR011766">
    <property type="entry name" value="TPP_enzyme_TPP-bd"/>
</dbReference>
<keyword evidence="1" id="KW-0560">Oxidoreductase</keyword>
<proteinExistence type="predicted"/>
<evidence type="ECO:0008006" key="6">
    <source>
        <dbReference type="Google" id="ProtNLM"/>
    </source>
</evidence>
<evidence type="ECO:0000313" key="5">
    <source>
        <dbReference type="Proteomes" id="UP000192505"/>
    </source>
</evidence>
<accession>A0A1W9KVN3</accession>
<comment type="caution">
    <text evidence="4">The sequence shown here is derived from an EMBL/GenBank/DDBJ whole genome shotgun (WGS) entry which is preliminary data.</text>
</comment>
<protein>
    <recommendedName>
        <fullName evidence="6">2-oxoglutarate oxidoreductase</fullName>
    </recommendedName>
</protein>
<dbReference type="GO" id="GO:0045333">
    <property type="term" value="P:cellular respiration"/>
    <property type="evidence" value="ECO:0007669"/>
    <property type="project" value="UniProtKB-ARBA"/>
</dbReference>
<dbReference type="CDD" id="cd03375">
    <property type="entry name" value="TPP_OGFOR"/>
    <property type="match status" value="1"/>
</dbReference>
<evidence type="ECO:0000256" key="1">
    <source>
        <dbReference type="ARBA" id="ARBA00023002"/>
    </source>
</evidence>
<dbReference type="Pfam" id="PF12367">
    <property type="entry name" value="PFO_beta_C"/>
    <property type="match status" value="1"/>
</dbReference>
<dbReference type="PANTHER" id="PTHR48084:SF4">
    <property type="entry name" value="2-OXOGLUTARATE OXIDOREDUCTASE SUBUNIT KORB"/>
    <property type="match status" value="1"/>
</dbReference>
<organism evidence="4 5">
    <name type="scientific">Rhodoferax ferrireducens</name>
    <dbReference type="NCBI Taxonomy" id="192843"/>
    <lineage>
        <taxon>Bacteria</taxon>
        <taxon>Pseudomonadati</taxon>
        <taxon>Pseudomonadota</taxon>
        <taxon>Betaproteobacteria</taxon>
        <taxon>Burkholderiales</taxon>
        <taxon>Comamonadaceae</taxon>
        <taxon>Rhodoferax</taxon>
    </lineage>
</organism>
<dbReference type="PANTHER" id="PTHR48084">
    <property type="entry name" value="2-OXOGLUTARATE OXIDOREDUCTASE SUBUNIT KORB-RELATED"/>
    <property type="match status" value="1"/>
</dbReference>
<evidence type="ECO:0000313" key="4">
    <source>
        <dbReference type="EMBL" id="OQW88520.1"/>
    </source>
</evidence>
<gene>
    <name evidence="4" type="ORF">BWK72_09000</name>
</gene>
<feature type="domain" description="Pyruvate ferredoxin oxidoreductase beta subunit C-terminal" evidence="3">
    <location>
        <begin position="251"/>
        <end position="292"/>
    </location>
</feature>
<dbReference type="InterPro" id="IPR029061">
    <property type="entry name" value="THDP-binding"/>
</dbReference>